<dbReference type="SUPFAM" id="SSF55021">
    <property type="entry name" value="ACT-like"/>
    <property type="match status" value="2"/>
</dbReference>
<protein>
    <recommendedName>
        <fullName evidence="1">DUF2241 domain-containing protein</fullName>
    </recommendedName>
</protein>
<evidence type="ECO:0000313" key="2">
    <source>
        <dbReference type="EMBL" id="PHH64270.1"/>
    </source>
</evidence>
<evidence type="ECO:0000313" key="3">
    <source>
        <dbReference type="Proteomes" id="UP000226192"/>
    </source>
</evidence>
<dbReference type="EMBL" id="NJET01000033">
    <property type="protein sequence ID" value="PHH64270.1"/>
    <property type="molecule type" value="Genomic_DNA"/>
</dbReference>
<keyword evidence="3" id="KW-1185">Reference proteome</keyword>
<dbReference type="GO" id="GO:0046394">
    <property type="term" value="P:carboxylic acid biosynthetic process"/>
    <property type="evidence" value="ECO:0007669"/>
    <property type="project" value="UniProtKB-ARBA"/>
</dbReference>
<dbReference type="Proteomes" id="UP000226192">
    <property type="component" value="Unassembled WGS sequence"/>
</dbReference>
<accession>A0A2C5Y9Y7</accession>
<dbReference type="Pfam" id="PF10000">
    <property type="entry name" value="ACT_3"/>
    <property type="match status" value="1"/>
</dbReference>
<dbReference type="OrthoDB" id="10064407at2759"/>
<dbReference type="PANTHER" id="PTHR39199:SF1">
    <property type="entry name" value="BLR5128 PROTEIN"/>
    <property type="match status" value="1"/>
</dbReference>
<dbReference type="PANTHER" id="PTHR39199">
    <property type="entry name" value="BLR5128 PROTEIN"/>
    <property type="match status" value="1"/>
</dbReference>
<organism evidence="2 3">
    <name type="scientific">Ophiocordyceps australis</name>
    <dbReference type="NCBI Taxonomy" id="1399860"/>
    <lineage>
        <taxon>Eukaryota</taxon>
        <taxon>Fungi</taxon>
        <taxon>Dikarya</taxon>
        <taxon>Ascomycota</taxon>
        <taxon>Pezizomycotina</taxon>
        <taxon>Sordariomycetes</taxon>
        <taxon>Hypocreomycetidae</taxon>
        <taxon>Hypocreales</taxon>
        <taxon>Ophiocordycipitaceae</taxon>
        <taxon>Ophiocordyceps</taxon>
    </lineage>
</organism>
<dbReference type="GO" id="GO:0006520">
    <property type="term" value="P:amino acid metabolic process"/>
    <property type="evidence" value="ECO:0007669"/>
    <property type="project" value="UniProtKB-ARBA"/>
</dbReference>
<sequence length="272" mass="29060">MAQIGSAAHDAVTDVEAITLASALHSSVSKRELENDDDELMLATGPYDTSTFVPLSSPKSTTYPGVKRLKKADSLDLPYFLPPSHSPTTPASSVGATDDGKVDEVNVLPAATPTSTSTTLDMAVSSKLIVDVAISRILSTLTLKLNPSTFVFTCLSNSSCLPPLSEMQLLFREAEGITLLVSLQFATTQNMRYFSPCRIIAVDVETSGRRTVPGLMATLASVLATRNLGLNSVSAFYHDHLLVPAGREDEALELLAQFALDKKQEIATLEAD</sequence>
<dbReference type="InterPro" id="IPR045865">
    <property type="entry name" value="ACT-like_dom_sf"/>
</dbReference>
<feature type="domain" description="DUF2241" evidence="1">
    <location>
        <begin position="134"/>
        <end position="198"/>
    </location>
</feature>
<dbReference type="AlphaFoldDB" id="A0A2C5Y9Y7"/>
<evidence type="ECO:0000259" key="1">
    <source>
        <dbReference type="Pfam" id="PF10000"/>
    </source>
</evidence>
<dbReference type="Gene3D" id="3.30.2130.10">
    <property type="entry name" value="VC0802-like"/>
    <property type="match status" value="1"/>
</dbReference>
<name>A0A2C5Y9Y7_9HYPO</name>
<proteinExistence type="predicted"/>
<dbReference type="InterPro" id="IPR018717">
    <property type="entry name" value="DUF2241"/>
</dbReference>
<gene>
    <name evidence="2" type="ORF">CDD81_4754</name>
</gene>
<comment type="caution">
    <text evidence="2">The sequence shown here is derived from an EMBL/GenBank/DDBJ whole genome shotgun (WGS) entry which is preliminary data.</text>
</comment>
<dbReference type="STRING" id="1399860.A0A2C5Y9Y7"/>
<reference evidence="2 3" key="1">
    <citation type="submission" date="2017-06" db="EMBL/GenBank/DDBJ databases">
        <title>Ant-infecting Ophiocordyceps genomes reveal a high diversity of potential behavioral manipulation genes and a possible major role for enterotoxins.</title>
        <authorList>
            <person name="De Bekker C."/>
            <person name="Evans H.C."/>
            <person name="Brachmann A."/>
            <person name="Hughes D.P."/>
        </authorList>
    </citation>
    <scope>NUCLEOTIDE SEQUENCE [LARGE SCALE GENOMIC DNA]</scope>
    <source>
        <strain evidence="2 3">Map64</strain>
    </source>
</reference>